<reference evidence="1" key="1">
    <citation type="submission" date="2021-06" db="EMBL/GenBank/DDBJ databases">
        <authorList>
            <person name="Hodson N. C."/>
            <person name="Mongue J. A."/>
            <person name="Jaron S. K."/>
        </authorList>
    </citation>
    <scope>NUCLEOTIDE SEQUENCE</scope>
</reference>
<evidence type="ECO:0000313" key="1">
    <source>
        <dbReference type="EMBL" id="CAG7825540.1"/>
    </source>
</evidence>
<dbReference type="Proteomes" id="UP000708208">
    <property type="component" value="Unassembled WGS sequence"/>
</dbReference>
<name>A0A8J2PXF3_9HEXA</name>
<protein>
    <submittedName>
        <fullName evidence="1">Uncharacterized protein</fullName>
    </submittedName>
</protein>
<organism evidence="1 2">
    <name type="scientific">Allacma fusca</name>
    <dbReference type="NCBI Taxonomy" id="39272"/>
    <lineage>
        <taxon>Eukaryota</taxon>
        <taxon>Metazoa</taxon>
        <taxon>Ecdysozoa</taxon>
        <taxon>Arthropoda</taxon>
        <taxon>Hexapoda</taxon>
        <taxon>Collembola</taxon>
        <taxon>Symphypleona</taxon>
        <taxon>Sminthuridae</taxon>
        <taxon>Allacma</taxon>
    </lineage>
</organism>
<evidence type="ECO:0000313" key="2">
    <source>
        <dbReference type="Proteomes" id="UP000708208"/>
    </source>
</evidence>
<proteinExistence type="predicted"/>
<dbReference type="AlphaFoldDB" id="A0A8J2PXF3"/>
<keyword evidence="2" id="KW-1185">Reference proteome</keyword>
<accession>A0A8J2PXF3</accession>
<dbReference type="EMBL" id="CAJVCH010536650">
    <property type="protein sequence ID" value="CAG7825540.1"/>
    <property type="molecule type" value="Genomic_DNA"/>
</dbReference>
<comment type="caution">
    <text evidence="1">The sequence shown here is derived from an EMBL/GenBank/DDBJ whole genome shotgun (WGS) entry which is preliminary data.</text>
</comment>
<gene>
    <name evidence="1" type="ORF">AFUS01_LOCUS35643</name>
</gene>
<sequence length="67" mass="7764">MASWPNFKVPETLVYTLIRGTKQDHVSSSFVFSSEGTSDRTGFLPIRRRFEEIFFLKLRGLRKDPLG</sequence>